<keyword evidence="2" id="KW-1185">Reference proteome</keyword>
<dbReference type="EMBL" id="FSRA01000001">
    <property type="protein sequence ID" value="SIN89205.1"/>
    <property type="molecule type" value="Genomic_DNA"/>
</dbReference>
<evidence type="ECO:0008006" key="3">
    <source>
        <dbReference type="Google" id="ProtNLM"/>
    </source>
</evidence>
<dbReference type="Proteomes" id="UP000185003">
    <property type="component" value="Unassembled WGS sequence"/>
</dbReference>
<dbReference type="OrthoDB" id="631002at2"/>
<evidence type="ECO:0000313" key="1">
    <source>
        <dbReference type="EMBL" id="SIN89205.1"/>
    </source>
</evidence>
<dbReference type="SUPFAM" id="SSF89372">
    <property type="entry name" value="Fucose-specific lectin"/>
    <property type="match status" value="2"/>
</dbReference>
<gene>
    <name evidence="1" type="ORF">SAMN04488055_1962</name>
</gene>
<sequence>MTASTYALEKRIDLFSVVDPDPKAGAQFRIERIVSYDNGSTWVDNWVRNNVGVFSSSIAACITGDSLDTFIVGKGMDNKFWFARLQEYYEFKNVGFFAIGAGVFQGKPAICSYNNSISQWTAGTPNNYNTSYNGVKLLVFGRGNDSKIWWAYSNSGGNHFDMAWDAIGTKQFVSSPACCCSADGKLVAVFAKAADNKFWWTYSTDGGNSFNPAWKAIGTGVFTSAPAACCSADGKRIYVFGKGNDNKIWWAYATNGVQKWDMAWDHIGEGVFKTMPSANCSWDGKIIHVFGKGMDNKIWQARTHDFGGFWDIAWRDINDKKFPDSDL</sequence>
<reference evidence="1 2" key="1">
    <citation type="submission" date="2016-11" db="EMBL/GenBank/DDBJ databases">
        <authorList>
            <person name="Jaros S."/>
            <person name="Januszkiewicz K."/>
            <person name="Wedrychowicz H."/>
        </authorList>
    </citation>
    <scope>NUCLEOTIDE SEQUENCE [LARGE SCALE GENOMIC DNA]</scope>
    <source>
        <strain evidence="1 2">DSM 24787</strain>
    </source>
</reference>
<dbReference type="STRING" id="536979.SAMN04488055_1962"/>
<organism evidence="1 2">
    <name type="scientific">Chitinophaga niabensis</name>
    <dbReference type="NCBI Taxonomy" id="536979"/>
    <lineage>
        <taxon>Bacteria</taxon>
        <taxon>Pseudomonadati</taxon>
        <taxon>Bacteroidota</taxon>
        <taxon>Chitinophagia</taxon>
        <taxon>Chitinophagales</taxon>
        <taxon>Chitinophagaceae</taxon>
        <taxon>Chitinophaga</taxon>
    </lineage>
</organism>
<dbReference type="AlphaFoldDB" id="A0A1N6F1Q5"/>
<dbReference type="Gene3D" id="2.120.10.70">
    <property type="entry name" value="Fucose-specific lectin"/>
    <property type="match status" value="1"/>
</dbReference>
<name>A0A1N6F1Q5_9BACT</name>
<protein>
    <recommendedName>
        <fullName evidence="3">BNR repeat-like domain-containing protein</fullName>
    </recommendedName>
</protein>
<proteinExistence type="predicted"/>
<accession>A0A1N6F1Q5</accession>
<dbReference type="RefSeq" id="WP_074239063.1">
    <property type="nucleotide sequence ID" value="NZ_FSRA01000001.1"/>
</dbReference>
<evidence type="ECO:0000313" key="2">
    <source>
        <dbReference type="Proteomes" id="UP000185003"/>
    </source>
</evidence>